<dbReference type="AlphaFoldDB" id="A0AAV6XIY1"/>
<proteinExistence type="predicted"/>
<gene>
    <name evidence="1" type="ORF">BUALT_Bualt06G0123700</name>
</gene>
<comment type="caution">
    <text evidence="1">The sequence shown here is derived from an EMBL/GenBank/DDBJ whole genome shotgun (WGS) entry which is preliminary data.</text>
</comment>
<keyword evidence="2" id="KW-1185">Reference proteome</keyword>
<organism evidence="1 2">
    <name type="scientific">Buddleja alternifolia</name>
    <dbReference type="NCBI Taxonomy" id="168488"/>
    <lineage>
        <taxon>Eukaryota</taxon>
        <taxon>Viridiplantae</taxon>
        <taxon>Streptophyta</taxon>
        <taxon>Embryophyta</taxon>
        <taxon>Tracheophyta</taxon>
        <taxon>Spermatophyta</taxon>
        <taxon>Magnoliopsida</taxon>
        <taxon>eudicotyledons</taxon>
        <taxon>Gunneridae</taxon>
        <taxon>Pentapetalae</taxon>
        <taxon>asterids</taxon>
        <taxon>lamiids</taxon>
        <taxon>Lamiales</taxon>
        <taxon>Scrophulariaceae</taxon>
        <taxon>Buddlejeae</taxon>
        <taxon>Buddleja</taxon>
    </lineage>
</organism>
<name>A0AAV6XIY1_9LAMI</name>
<accession>A0AAV6XIY1</accession>
<evidence type="ECO:0000313" key="2">
    <source>
        <dbReference type="Proteomes" id="UP000826271"/>
    </source>
</evidence>
<reference evidence="1" key="1">
    <citation type="submission" date="2019-10" db="EMBL/GenBank/DDBJ databases">
        <authorList>
            <person name="Zhang R."/>
            <person name="Pan Y."/>
            <person name="Wang J."/>
            <person name="Ma R."/>
            <person name="Yu S."/>
        </authorList>
    </citation>
    <scope>NUCLEOTIDE SEQUENCE</scope>
    <source>
        <strain evidence="1">LA-IB0</strain>
        <tissue evidence="1">Leaf</tissue>
    </source>
</reference>
<evidence type="ECO:0000313" key="1">
    <source>
        <dbReference type="EMBL" id="KAG8381455.1"/>
    </source>
</evidence>
<protein>
    <submittedName>
        <fullName evidence="1">Uncharacterized protein</fullName>
    </submittedName>
</protein>
<dbReference type="Proteomes" id="UP000826271">
    <property type="component" value="Unassembled WGS sequence"/>
</dbReference>
<dbReference type="EMBL" id="WHWC01000006">
    <property type="protein sequence ID" value="KAG8381455.1"/>
    <property type="molecule type" value="Genomic_DNA"/>
</dbReference>
<sequence length="236" mass="26558">MYKTIKLLPTVGCEADAATRYSIQERNINTHHKDSTNFAYQSGGCYVAIWPATNNQTLELEHCLIDPRNKESRVRIIQVLKLQDDSELKLQSIKVFVEQWYGPFRNGDQLGGCALRESAFAASQPLNASQVAGVWQGVHVVATFDTSKNMIQQLGDEHGVRKSIRDEVHLILLPKQLWCSVKRAENEDTYLCEVGWLLDKGRAITSKCTFSSTGELKVLQFYSQEMAMASETVTLV</sequence>